<dbReference type="SUPFAM" id="SSF55874">
    <property type="entry name" value="ATPase domain of HSP90 chaperone/DNA topoisomerase II/histidine kinase"/>
    <property type="match status" value="1"/>
</dbReference>
<dbReference type="CDD" id="cd16917">
    <property type="entry name" value="HATPase_UhpB-NarQ-NarX-like"/>
    <property type="match status" value="1"/>
</dbReference>
<evidence type="ECO:0000256" key="7">
    <source>
        <dbReference type="ARBA" id="ARBA00022840"/>
    </source>
</evidence>
<feature type="compositionally biased region" description="Low complexity" evidence="9">
    <location>
        <begin position="387"/>
        <end position="403"/>
    </location>
</feature>
<feature type="transmembrane region" description="Helical" evidence="10">
    <location>
        <begin position="122"/>
        <end position="138"/>
    </location>
</feature>
<keyword evidence="6 13" id="KW-0418">Kinase</keyword>
<dbReference type="InterPro" id="IPR011712">
    <property type="entry name" value="Sig_transdc_His_kin_sub3_dim/P"/>
</dbReference>
<gene>
    <name evidence="13" type="ORF">RM780_27125</name>
</gene>
<feature type="region of interest" description="Disordered" evidence="9">
    <location>
        <begin position="372"/>
        <end position="403"/>
    </location>
</feature>
<dbReference type="PANTHER" id="PTHR24421:SF10">
    <property type="entry name" value="NITRATE_NITRITE SENSOR PROTEIN NARQ"/>
    <property type="match status" value="1"/>
</dbReference>
<dbReference type="Gene3D" id="1.20.5.1930">
    <property type="match status" value="1"/>
</dbReference>
<keyword evidence="10" id="KW-1133">Transmembrane helix</keyword>
<evidence type="ECO:0000313" key="14">
    <source>
        <dbReference type="Proteomes" id="UP001183388"/>
    </source>
</evidence>
<feature type="transmembrane region" description="Helical" evidence="10">
    <location>
        <begin position="60"/>
        <end position="86"/>
    </location>
</feature>
<keyword evidence="8" id="KW-0902">Two-component regulatory system</keyword>
<evidence type="ECO:0000256" key="2">
    <source>
        <dbReference type="ARBA" id="ARBA00012438"/>
    </source>
</evidence>
<dbReference type="InterPro" id="IPR050482">
    <property type="entry name" value="Sensor_HK_TwoCompSys"/>
</dbReference>
<keyword evidence="7" id="KW-0067">ATP-binding</keyword>
<feature type="domain" description="DUF7134" evidence="12">
    <location>
        <begin position="7"/>
        <end position="143"/>
    </location>
</feature>
<dbReference type="RefSeq" id="WP_311633559.1">
    <property type="nucleotide sequence ID" value="NZ_JAVREN010000082.1"/>
</dbReference>
<evidence type="ECO:0000256" key="8">
    <source>
        <dbReference type="ARBA" id="ARBA00023012"/>
    </source>
</evidence>
<evidence type="ECO:0000259" key="12">
    <source>
        <dbReference type="Pfam" id="PF23539"/>
    </source>
</evidence>
<evidence type="ECO:0000256" key="5">
    <source>
        <dbReference type="ARBA" id="ARBA00022741"/>
    </source>
</evidence>
<dbReference type="PANTHER" id="PTHR24421">
    <property type="entry name" value="NITRATE/NITRITE SENSOR PROTEIN NARX-RELATED"/>
    <property type="match status" value="1"/>
</dbReference>
<dbReference type="Gene3D" id="3.30.565.10">
    <property type="entry name" value="Histidine kinase-like ATPase, C-terminal domain"/>
    <property type="match status" value="1"/>
</dbReference>
<dbReference type="EMBL" id="JAVREN010000082">
    <property type="protein sequence ID" value="MDT0310593.1"/>
    <property type="molecule type" value="Genomic_DNA"/>
</dbReference>
<keyword evidence="14" id="KW-1185">Reference proteome</keyword>
<comment type="catalytic activity">
    <reaction evidence="1">
        <text>ATP + protein L-histidine = ADP + protein N-phospho-L-histidine.</text>
        <dbReference type="EC" id="2.7.13.3"/>
    </reaction>
</comment>
<keyword evidence="3" id="KW-0597">Phosphoprotein</keyword>
<reference evidence="14" key="1">
    <citation type="submission" date="2023-07" db="EMBL/GenBank/DDBJ databases">
        <title>30 novel species of actinomycetes from the DSMZ collection.</title>
        <authorList>
            <person name="Nouioui I."/>
        </authorList>
    </citation>
    <scope>NUCLEOTIDE SEQUENCE [LARGE SCALE GENOMIC DNA]</scope>
    <source>
        <strain evidence="14">DSM 44917</strain>
    </source>
</reference>
<dbReference type="GO" id="GO:0016301">
    <property type="term" value="F:kinase activity"/>
    <property type="evidence" value="ECO:0007669"/>
    <property type="project" value="UniProtKB-KW"/>
</dbReference>
<evidence type="ECO:0000256" key="10">
    <source>
        <dbReference type="SAM" id="Phobius"/>
    </source>
</evidence>
<organism evidence="13 14">
    <name type="scientific">Streptomyces boetiae</name>
    <dbReference type="NCBI Taxonomy" id="3075541"/>
    <lineage>
        <taxon>Bacteria</taxon>
        <taxon>Bacillati</taxon>
        <taxon>Actinomycetota</taxon>
        <taxon>Actinomycetes</taxon>
        <taxon>Kitasatosporales</taxon>
        <taxon>Streptomycetaceae</taxon>
        <taxon>Streptomyces</taxon>
    </lineage>
</organism>
<dbReference type="Proteomes" id="UP001183388">
    <property type="component" value="Unassembled WGS sequence"/>
</dbReference>
<keyword evidence="5" id="KW-0547">Nucleotide-binding</keyword>
<dbReference type="InterPro" id="IPR055558">
    <property type="entry name" value="DUF7134"/>
</dbReference>
<sequence length="403" mass="41874">MSRERLADLGLLLFAAAFAVLTSDSVVPDDVPAGWLTADRAAGAAACAAVLLRRRWPVRLAVALLLSGAVLHFVTGPTLVAVYTVAARRPARTTAWVGALAAAPLPLFLLRSPDPGQETTSALTYFTLIAAAFGWGLYRRSRRMLIASLRERADRAAAEARRQARQDVAREMHDVLAHRLSLLSVHAGALEFNPGAPPEEVGRACGVIRTCAHQALEDLREIIGVLRSPESAEGPQPLLADLPRLAEESRTAGARVTLRVRTADPSSAPAPAPAATGRTAYRVVQEGLTNARKHAPGAPIAVTVGGGPGEGLRVEVRNAAAAPAASPGIPGSGRGLIGLAERATLAGGRVEHGFRDGDFTLTAWLPWPAHAAAAAPTREGPEEGREGTPPAVAGSAGGASPQR</sequence>
<evidence type="ECO:0000256" key="6">
    <source>
        <dbReference type="ARBA" id="ARBA00022777"/>
    </source>
</evidence>
<protein>
    <recommendedName>
        <fullName evidence="2">histidine kinase</fullName>
        <ecNumber evidence="2">2.7.13.3</ecNumber>
    </recommendedName>
</protein>
<dbReference type="InterPro" id="IPR036890">
    <property type="entry name" value="HATPase_C_sf"/>
</dbReference>
<dbReference type="Pfam" id="PF07730">
    <property type="entry name" value="HisKA_3"/>
    <property type="match status" value="1"/>
</dbReference>
<dbReference type="EC" id="2.7.13.3" evidence="2"/>
<proteinExistence type="predicted"/>
<evidence type="ECO:0000256" key="4">
    <source>
        <dbReference type="ARBA" id="ARBA00022679"/>
    </source>
</evidence>
<dbReference type="Pfam" id="PF23539">
    <property type="entry name" value="DUF7134"/>
    <property type="match status" value="1"/>
</dbReference>
<name>A0ABU2LG77_9ACTN</name>
<keyword evidence="4" id="KW-0808">Transferase</keyword>
<evidence type="ECO:0000313" key="13">
    <source>
        <dbReference type="EMBL" id="MDT0310593.1"/>
    </source>
</evidence>
<feature type="transmembrane region" description="Helical" evidence="10">
    <location>
        <begin position="93"/>
        <end position="110"/>
    </location>
</feature>
<accession>A0ABU2LG77</accession>
<keyword evidence="10" id="KW-0812">Transmembrane</keyword>
<evidence type="ECO:0000259" key="11">
    <source>
        <dbReference type="Pfam" id="PF07730"/>
    </source>
</evidence>
<feature type="domain" description="Signal transduction histidine kinase subgroup 3 dimerisation and phosphoacceptor" evidence="11">
    <location>
        <begin position="165"/>
        <end position="229"/>
    </location>
</feature>
<comment type="caution">
    <text evidence="13">The sequence shown here is derived from an EMBL/GenBank/DDBJ whole genome shotgun (WGS) entry which is preliminary data.</text>
</comment>
<evidence type="ECO:0000256" key="3">
    <source>
        <dbReference type="ARBA" id="ARBA00022553"/>
    </source>
</evidence>
<evidence type="ECO:0000256" key="1">
    <source>
        <dbReference type="ARBA" id="ARBA00000085"/>
    </source>
</evidence>
<keyword evidence="10" id="KW-0472">Membrane</keyword>
<evidence type="ECO:0000256" key="9">
    <source>
        <dbReference type="SAM" id="MobiDB-lite"/>
    </source>
</evidence>